<evidence type="ECO:0000313" key="3">
    <source>
        <dbReference type="Proteomes" id="UP000663671"/>
    </source>
</evidence>
<dbReference type="VEuPathDB" id="FungiDB:I7I51_01529"/>
<feature type="region of interest" description="Disordered" evidence="1">
    <location>
        <begin position="32"/>
        <end position="57"/>
    </location>
</feature>
<evidence type="ECO:0000313" key="2">
    <source>
        <dbReference type="EMBL" id="QSS64461.1"/>
    </source>
</evidence>
<dbReference type="Proteomes" id="UP000663671">
    <property type="component" value="Chromosome 1"/>
</dbReference>
<gene>
    <name evidence="2" type="ORF">I7I51_01529</name>
</gene>
<feature type="compositionally biased region" description="Basic and acidic residues" evidence="1">
    <location>
        <begin position="42"/>
        <end position="51"/>
    </location>
</feature>
<evidence type="ECO:0000256" key="1">
    <source>
        <dbReference type="SAM" id="MobiDB-lite"/>
    </source>
</evidence>
<organism evidence="2 3">
    <name type="scientific">Ajellomyces capsulatus</name>
    <name type="common">Darling's disease fungus</name>
    <name type="synonym">Histoplasma capsulatum</name>
    <dbReference type="NCBI Taxonomy" id="5037"/>
    <lineage>
        <taxon>Eukaryota</taxon>
        <taxon>Fungi</taxon>
        <taxon>Dikarya</taxon>
        <taxon>Ascomycota</taxon>
        <taxon>Pezizomycotina</taxon>
        <taxon>Eurotiomycetes</taxon>
        <taxon>Eurotiomycetidae</taxon>
        <taxon>Onygenales</taxon>
        <taxon>Ajellomycetaceae</taxon>
        <taxon>Histoplasma</taxon>
    </lineage>
</organism>
<protein>
    <submittedName>
        <fullName evidence="2">Uncharacterized protein</fullName>
    </submittedName>
</protein>
<accession>A0A8A1MEW1</accession>
<proteinExistence type="predicted"/>
<name>A0A8A1MEW1_AJECA</name>
<sequence length="57" mass="6389">MPQNRISPVRAEAVKALNHPFLFLLIAAIAAGHQQRQTSKPGRTEHGERTTTRTKKK</sequence>
<reference evidence="2" key="1">
    <citation type="submission" date="2021-01" db="EMBL/GenBank/DDBJ databases">
        <title>Chromosome-level genome assembly of a human fungal pathogen reveals clustering of transcriptionally co-regulated genes.</title>
        <authorList>
            <person name="Voorhies M."/>
            <person name="Cohen S."/>
            <person name="Shea T.P."/>
            <person name="Petrus S."/>
            <person name="Munoz J.F."/>
            <person name="Poplawski S."/>
            <person name="Goldman W.E."/>
            <person name="Michael T."/>
            <person name="Cuomo C.A."/>
            <person name="Sil A."/>
            <person name="Beyhan S."/>
        </authorList>
    </citation>
    <scope>NUCLEOTIDE SEQUENCE</scope>
    <source>
        <strain evidence="2">WU24</strain>
    </source>
</reference>
<dbReference type="AlphaFoldDB" id="A0A8A1MEW1"/>
<dbReference type="EMBL" id="CP069114">
    <property type="protein sequence ID" value="QSS64461.1"/>
    <property type="molecule type" value="Genomic_DNA"/>
</dbReference>